<dbReference type="EMBL" id="NCSJ02000424">
    <property type="protein sequence ID" value="RFU24610.1"/>
    <property type="molecule type" value="Genomic_DNA"/>
</dbReference>
<evidence type="ECO:0000259" key="2">
    <source>
        <dbReference type="Pfam" id="PF06985"/>
    </source>
</evidence>
<keyword evidence="4" id="KW-1185">Reference proteome</keyword>
<dbReference type="Pfam" id="PF06985">
    <property type="entry name" value="HET"/>
    <property type="match status" value="1"/>
</dbReference>
<comment type="caution">
    <text evidence="3">The sequence shown here is derived from an EMBL/GenBank/DDBJ whole genome shotgun (WGS) entry which is preliminary data.</text>
</comment>
<dbReference type="OrthoDB" id="5135333at2759"/>
<feature type="non-terminal residue" evidence="3">
    <location>
        <position position="1"/>
    </location>
</feature>
<dbReference type="PANTHER" id="PTHR33112">
    <property type="entry name" value="DOMAIN PROTEIN, PUTATIVE-RELATED"/>
    <property type="match status" value="1"/>
</dbReference>
<feature type="non-terminal residue" evidence="3">
    <location>
        <position position="847"/>
    </location>
</feature>
<name>A0A3E2GU39_SCYLI</name>
<feature type="region of interest" description="Disordered" evidence="1">
    <location>
        <begin position="1"/>
        <end position="52"/>
    </location>
</feature>
<dbReference type="AlphaFoldDB" id="A0A3E2GU39"/>
<reference evidence="3 4" key="1">
    <citation type="submission" date="2018-05" db="EMBL/GenBank/DDBJ databases">
        <title>Draft genome sequence of Scytalidium lignicola DSM 105466, a ubiquitous saprotrophic fungus.</title>
        <authorList>
            <person name="Buettner E."/>
            <person name="Gebauer A.M."/>
            <person name="Hofrichter M."/>
            <person name="Liers C."/>
            <person name="Kellner H."/>
        </authorList>
    </citation>
    <scope>NUCLEOTIDE SEQUENCE [LARGE SCALE GENOMIC DNA]</scope>
    <source>
        <strain evidence="3 4">DSM 105466</strain>
    </source>
</reference>
<dbReference type="PANTHER" id="PTHR33112:SF12">
    <property type="entry name" value="HETEROKARYON INCOMPATIBILITY DOMAIN-CONTAINING PROTEIN"/>
    <property type="match status" value="1"/>
</dbReference>
<dbReference type="InterPro" id="IPR010730">
    <property type="entry name" value="HET"/>
</dbReference>
<feature type="domain" description="Heterokaryon incompatibility" evidence="2">
    <location>
        <begin position="300"/>
        <end position="446"/>
    </location>
</feature>
<evidence type="ECO:0000313" key="3">
    <source>
        <dbReference type="EMBL" id="RFU24610.1"/>
    </source>
</evidence>
<sequence>METGIPESLSIPYQYDNTNVPPTGQNDSDYLNTSSQSNGHQQTPRNDINIKGSLNASGQLRKVLETVFKKEGRPCIRCSSMRLTEDKFTINEYSKHQRMTRSKEPGKPAVETLVENEDMEFGPNGFKLGTLEQIHARNRECPFCRLVTRSLHEQPIKSHNPDVLITNESVEDWPEKNAICYASWQVDGRVLMRDAHGNISGSRACTRRIRLHWDREDFFDSYVVLMAQPTRESSGLFLGQTLQSARIDPAKIRQWTEYCVNSQGSRCRGKLTDFSKWKSFFGVVDVNDMRLTALPNGKRYVALSYMWGSGRVFTTKEENIKSLLSHGGIRKNLSALPRTIRDAIDLVRALGERYLWVDALCIIQDSKRSWTLNSRVMDLVYGSAYLTICAADGQDANAGLQGLHPSVIPTQIIEQYSPEVRLMATQPAENYIRQSVWNTRAWTFQERLLSNRTLILVNGRVYFQCRCTARSVDIITEDDSAGWSIEFIDSPLLMLQQLSDSPLSVYKKALELYMTRSLTFSKDILAAFNGIGNQVCNALGGRLIHGLPSSHFDWALLWEARDAPERRIDESKDPEIFPSWSWCGWKGEMMEYKPHILSGCEENLGDWLMNHTWITWYIRDYNGNLRLVWDGDESNQDPKRRDNTWQGYHRFKDLEAEEVNQYDKYGRYLKTEERKLPRSEFNQIISECPYGVNIIESNSSSHSIRNSPERDLPYLQFYTWSAFFRIREEAQHDFRKKFQRYSILDYKDDWCGTIVLERLWAKVLDPEKPLEFVAISDAKHFDKSEYDGWAYYIPKERMQSTWDLYYVLLIEYRNDIAYRVGLGKMFKDAFNNSCRLEGKQWKEFVLE</sequence>
<protein>
    <recommendedName>
        <fullName evidence="2">Heterokaryon incompatibility domain-containing protein</fullName>
    </recommendedName>
</protein>
<proteinExistence type="predicted"/>
<organism evidence="3 4">
    <name type="scientific">Scytalidium lignicola</name>
    <name type="common">Hyphomycete</name>
    <dbReference type="NCBI Taxonomy" id="5539"/>
    <lineage>
        <taxon>Eukaryota</taxon>
        <taxon>Fungi</taxon>
        <taxon>Dikarya</taxon>
        <taxon>Ascomycota</taxon>
        <taxon>Pezizomycotina</taxon>
        <taxon>Leotiomycetes</taxon>
        <taxon>Leotiomycetes incertae sedis</taxon>
        <taxon>Scytalidium</taxon>
    </lineage>
</organism>
<feature type="compositionally biased region" description="Polar residues" evidence="1">
    <location>
        <begin position="15"/>
        <end position="52"/>
    </location>
</feature>
<accession>A0A3E2GU39</accession>
<gene>
    <name evidence="3" type="ORF">B7463_g11725</name>
</gene>
<evidence type="ECO:0000313" key="4">
    <source>
        <dbReference type="Proteomes" id="UP000258309"/>
    </source>
</evidence>
<dbReference type="OMA" id="ILQFRTW"/>
<dbReference type="Proteomes" id="UP000258309">
    <property type="component" value="Unassembled WGS sequence"/>
</dbReference>
<evidence type="ECO:0000256" key="1">
    <source>
        <dbReference type="SAM" id="MobiDB-lite"/>
    </source>
</evidence>